<evidence type="ECO:0000256" key="1">
    <source>
        <dbReference type="ARBA" id="ARBA00004571"/>
    </source>
</evidence>
<reference evidence="11" key="1">
    <citation type="submission" date="2018-05" db="EMBL/GenBank/DDBJ databases">
        <authorList>
            <person name="Lanie J.A."/>
            <person name="Ng W.-L."/>
            <person name="Kazmierczak K.M."/>
            <person name="Andrzejewski T.M."/>
            <person name="Davidsen T.M."/>
            <person name="Wayne K.J."/>
            <person name="Tettelin H."/>
            <person name="Glass J.I."/>
            <person name="Rusch D."/>
            <person name="Podicherti R."/>
            <person name="Tsui H.-C.T."/>
            <person name="Winkler M.E."/>
        </authorList>
    </citation>
    <scope>NUCLEOTIDE SEQUENCE</scope>
</reference>
<dbReference type="GO" id="GO:0044718">
    <property type="term" value="P:siderophore transmembrane transport"/>
    <property type="evidence" value="ECO:0007669"/>
    <property type="project" value="TreeGrafter"/>
</dbReference>
<evidence type="ECO:0000313" key="11">
    <source>
        <dbReference type="EMBL" id="SUZ89569.1"/>
    </source>
</evidence>
<evidence type="ECO:0000256" key="8">
    <source>
        <dbReference type="ARBA" id="ARBA00023237"/>
    </source>
</evidence>
<protein>
    <recommendedName>
        <fullName evidence="12">TonB-dependent receptor plug domain-containing protein</fullName>
    </recommendedName>
</protein>
<keyword evidence="3" id="KW-0812">Transmembrane</keyword>
<organism evidence="11">
    <name type="scientific">marine metagenome</name>
    <dbReference type="NCBI Taxonomy" id="408172"/>
    <lineage>
        <taxon>unclassified sequences</taxon>
        <taxon>metagenomes</taxon>
        <taxon>ecological metagenomes</taxon>
    </lineage>
</organism>
<dbReference type="GO" id="GO:0015344">
    <property type="term" value="F:siderophore uptake transmembrane transporter activity"/>
    <property type="evidence" value="ECO:0007669"/>
    <property type="project" value="TreeGrafter"/>
</dbReference>
<dbReference type="EMBL" id="UINC01001823">
    <property type="protein sequence ID" value="SUZ89569.1"/>
    <property type="molecule type" value="Genomic_DNA"/>
</dbReference>
<dbReference type="Gene3D" id="2.60.40.1120">
    <property type="entry name" value="Carboxypeptidase-like, regulatory domain"/>
    <property type="match status" value="1"/>
</dbReference>
<evidence type="ECO:0000256" key="5">
    <source>
        <dbReference type="ARBA" id="ARBA00023077"/>
    </source>
</evidence>
<evidence type="ECO:0008006" key="12">
    <source>
        <dbReference type="Google" id="ProtNLM"/>
    </source>
</evidence>
<evidence type="ECO:0000256" key="2">
    <source>
        <dbReference type="ARBA" id="ARBA00022448"/>
    </source>
</evidence>
<accession>A0A381RFB2</accession>
<dbReference type="SUPFAM" id="SSF49464">
    <property type="entry name" value="Carboxypeptidase regulatory domain-like"/>
    <property type="match status" value="1"/>
</dbReference>
<feature type="domain" description="TonB-dependent receptor plug" evidence="10">
    <location>
        <begin position="118"/>
        <end position="221"/>
    </location>
</feature>
<comment type="subcellular location">
    <subcellularLocation>
        <location evidence="1">Cell outer membrane</location>
        <topology evidence="1">Multi-pass membrane protein</topology>
    </subcellularLocation>
</comment>
<keyword evidence="5" id="KW-0798">TonB box</keyword>
<keyword evidence="4" id="KW-0732">Signal</keyword>
<dbReference type="Pfam" id="PF00593">
    <property type="entry name" value="TonB_dep_Rec_b-barrel"/>
    <property type="match status" value="1"/>
</dbReference>
<dbReference type="PANTHER" id="PTHR30069:SF29">
    <property type="entry name" value="HEMOGLOBIN AND HEMOGLOBIN-HAPTOGLOBIN-BINDING PROTEIN 1-RELATED"/>
    <property type="match status" value="1"/>
</dbReference>
<evidence type="ECO:0000256" key="3">
    <source>
        <dbReference type="ARBA" id="ARBA00022692"/>
    </source>
</evidence>
<dbReference type="InterPro" id="IPR000531">
    <property type="entry name" value="Beta-barrel_TonB"/>
</dbReference>
<dbReference type="SUPFAM" id="SSF56935">
    <property type="entry name" value="Porins"/>
    <property type="match status" value="1"/>
</dbReference>
<keyword evidence="2" id="KW-0813">Transport</keyword>
<dbReference type="InterPro" id="IPR037066">
    <property type="entry name" value="Plug_dom_sf"/>
</dbReference>
<dbReference type="InterPro" id="IPR036942">
    <property type="entry name" value="Beta-barrel_TonB_sf"/>
</dbReference>
<proteinExistence type="predicted"/>
<name>A0A381RFB2_9ZZZZ</name>
<evidence type="ECO:0000256" key="6">
    <source>
        <dbReference type="ARBA" id="ARBA00023136"/>
    </source>
</evidence>
<evidence type="ECO:0000256" key="4">
    <source>
        <dbReference type="ARBA" id="ARBA00022729"/>
    </source>
</evidence>
<evidence type="ECO:0000256" key="7">
    <source>
        <dbReference type="ARBA" id="ARBA00023170"/>
    </source>
</evidence>
<dbReference type="InterPro" id="IPR039426">
    <property type="entry name" value="TonB-dep_rcpt-like"/>
</dbReference>
<sequence>MKVYLTLLLLIELLVGSTGSLFGHIRDASTHQPLIGVNVMVKGTSMGAATDQFGNFILDDLTVGSYTIYVSMIGYKSVNRSNVHVVPKRTTTINFSLNQSVLEGDGVEVTATYFEKIKDAVTSSRTVDIEEIRSDPVGSYDIMTMMQALPSVVSGSDQSNEIIVRGGSHGENLFVMDFLEIPYPNHYPEQGKGGGPITMVDTEFIERIDFYAGAFPARYGEKLSSVMDVTLREGNIHSHHQQMDINMAGFGFTFEGPLSPKSSYLYSLKRSFLDFVISSTGMQAIPEYWSSQGKIAYHLSPTQKIYINFIGGIDEINIEGEDNPQLRGAENVDYSSWQTTLGVTYKNLFSKKGYFQSSIGRSLVHLNTNVYELNDNPSRNYYYRNNDLESDYSFRSEVVYKLFDNVEISSGLSAKLVKLDFDNWYKANPIYLYGYSLNESEIPELITEEKFYSTYFNEQYIFSIIDSIGTVDTLKTNALMDYNKFGGFFHFNLNPVQRVEISIGGRFDYMTFTDESDFSPRFGFKYHLSPIWKFNLSAGRYFQAPFNSQLNSTRGTPSELTNYFTDQMVGGFEYFLSSDTRLTLEYYVKEYADMVTFEMLTGSDGRDSLNRYNRINAGEGRSRGLEIYLQKKYSNNWYGSFSWAHSISEGVDPRTKEYYPWDFDYRDVMNLVGGYKIRYTDFDWYNSYKNSWIAKAFSWLPFMPSDEYEISIKYRYMGGRPYTPEQYDHNTRDWYSDADVLWNTNRYGHYSRIDLMLQQRFHFEKMNLVSFWNIGNVLNRSNPWEYIYKDDGTKEMSWQYKTFPVGGLILEF</sequence>
<keyword evidence="6" id="KW-0472">Membrane</keyword>
<dbReference type="InterPro" id="IPR008969">
    <property type="entry name" value="CarboxyPept-like_regulatory"/>
</dbReference>
<dbReference type="Pfam" id="PF07715">
    <property type="entry name" value="Plug"/>
    <property type="match status" value="1"/>
</dbReference>
<keyword evidence="8" id="KW-0998">Cell outer membrane</keyword>
<dbReference type="Pfam" id="PF13715">
    <property type="entry name" value="CarbopepD_reg_2"/>
    <property type="match status" value="1"/>
</dbReference>
<dbReference type="GO" id="GO:0009279">
    <property type="term" value="C:cell outer membrane"/>
    <property type="evidence" value="ECO:0007669"/>
    <property type="project" value="UniProtKB-SubCell"/>
</dbReference>
<evidence type="ECO:0000259" key="10">
    <source>
        <dbReference type="Pfam" id="PF07715"/>
    </source>
</evidence>
<dbReference type="InterPro" id="IPR012910">
    <property type="entry name" value="Plug_dom"/>
</dbReference>
<dbReference type="AlphaFoldDB" id="A0A381RFB2"/>
<gene>
    <name evidence="11" type="ORF">METZ01_LOCUS42423</name>
</gene>
<dbReference type="Gene3D" id="2.170.130.10">
    <property type="entry name" value="TonB-dependent receptor, plug domain"/>
    <property type="match status" value="1"/>
</dbReference>
<feature type="domain" description="TonB-dependent receptor-like beta-barrel" evidence="9">
    <location>
        <begin position="326"/>
        <end position="771"/>
    </location>
</feature>
<dbReference type="PANTHER" id="PTHR30069">
    <property type="entry name" value="TONB-DEPENDENT OUTER MEMBRANE RECEPTOR"/>
    <property type="match status" value="1"/>
</dbReference>
<dbReference type="Gene3D" id="2.40.170.20">
    <property type="entry name" value="TonB-dependent receptor, beta-barrel domain"/>
    <property type="match status" value="1"/>
</dbReference>
<keyword evidence="7" id="KW-0675">Receptor</keyword>
<evidence type="ECO:0000259" key="9">
    <source>
        <dbReference type="Pfam" id="PF00593"/>
    </source>
</evidence>